<evidence type="ECO:0000313" key="3">
    <source>
        <dbReference type="Proteomes" id="UP001430848"/>
    </source>
</evidence>
<name>A0ABR1P2L6_DIAER</name>
<gene>
    <name evidence="2" type="ORF">SLS63_008379</name>
</gene>
<evidence type="ECO:0000256" key="1">
    <source>
        <dbReference type="SAM" id="MobiDB-lite"/>
    </source>
</evidence>
<protein>
    <recommendedName>
        <fullName evidence="4">F-box domain-containing protein</fullName>
    </recommendedName>
</protein>
<feature type="compositionally biased region" description="Low complexity" evidence="1">
    <location>
        <begin position="229"/>
        <end position="241"/>
    </location>
</feature>
<feature type="compositionally biased region" description="Low complexity" evidence="1">
    <location>
        <begin position="38"/>
        <end position="49"/>
    </location>
</feature>
<accession>A0ABR1P2L6</accession>
<feature type="compositionally biased region" description="Basic and acidic residues" evidence="1">
    <location>
        <begin position="157"/>
        <end position="180"/>
    </location>
</feature>
<feature type="region of interest" description="Disordered" evidence="1">
    <location>
        <begin position="111"/>
        <end position="130"/>
    </location>
</feature>
<feature type="compositionally biased region" description="Basic and acidic residues" evidence="1">
    <location>
        <begin position="646"/>
        <end position="655"/>
    </location>
</feature>
<dbReference type="Proteomes" id="UP001430848">
    <property type="component" value="Unassembled WGS sequence"/>
</dbReference>
<feature type="compositionally biased region" description="Basic and acidic residues" evidence="1">
    <location>
        <begin position="324"/>
        <end position="346"/>
    </location>
</feature>
<dbReference type="EMBL" id="JAKNSF020000053">
    <property type="protein sequence ID" value="KAK7724977.1"/>
    <property type="molecule type" value="Genomic_DNA"/>
</dbReference>
<keyword evidence="3" id="KW-1185">Reference proteome</keyword>
<feature type="region of interest" description="Disordered" evidence="1">
    <location>
        <begin position="324"/>
        <end position="379"/>
    </location>
</feature>
<feature type="region of interest" description="Disordered" evidence="1">
    <location>
        <begin position="646"/>
        <end position="689"/>
    </location>
</feature>
<proteinExistence type="predicted"/>
<feature type="region of interest" description="Disordered" evidence="1">
    <location>
        <begin position="1"/>
        <end position="100"/>
    </location>
</feature>
<comment type="caution">
    <text evidence="2">The sequence shown here is derived from an EMBL/GenBank/DDBJ whole genome shotgun (WGS) entry which is preliminary data.</text>
</comment>
<evidence type="ECO:0008006" key="4">
    <source>
        <dbReference type="Google" id="ProtNLM"/>
    </source>
</evidence>
<feature type="compositionally biased region" description="Basic and acidic residues" evidence="1">
    <location>
        <begin position="191"/>
        <end position="213"/>
    </location>
</feature>
<evidence type="ECO:0000313" key="2">
    <source>
        <dbReference type="EMBL" id="KAK7724977.1"/>
    </source>
</evidence>
<organism evidence="2 3">
    <name type="scientific">Diaporthe eres</name>
    <name type="common">Phomopsis oblonga</name>
    <dbReference type="NCBI Taxonomy" id="83184"/>
    <lineage>
        <taxon>Eukaryota</taxon>
        <taxon>Fungi</taxon>
        <taxon>Dikarya</taxon>
        <taxon>Ascomycota</taxon>
        <taxon>Pezizomycotina</taxon>
        <taxon>Sordariomycetes</taxon>
        <taxon>Sordariomycetidae</taxon>
        <taxon>Diaporthales</taxon>
        <taxon>Diaporthaceae</taxon>
        <taxon>Diaporthe</taxon>
        <taxon>Diaporthe eres species complex</taxon>
    </lineage>
</organism>
<sequence>MAHDRVGLAGPPQTPVIDLTVDDVPQANSSDSKKRVKSNSNTFPNSSPSQARSAPRYTRSLFPSTPTSGTKRKIEVIDLVSDDDADDGSTAPSSTRVKKTVQPQVMEDVFRSPKVEKPMALTNGSPRASKGMAASMKSAFAKQDIKKYYVPFANESKPVEAEADPDHLRRDSDSVPRDGVQELGLAVRLRSVADKNGHEKGSVDGKTDADGPNRIDSAPDETRDLSKTGPSGPGLAPSGAPFKWPPFPFPRNMPSTSFSLQGRAFDLSYSVQTRNGGNGFRQAVEKESAGVGDRSTALDDNDLGVSVEAGQLQKTLDLMLRGQAEEKSERVADGRAGGGDEHDERGLTSLKFAIGSKDDTQDELQPPSPRSSRRRRSRIVVLRARPDELRRVSQRPVQRPEIPMDVCFLTQIPREIQKNIFKNLLLANDPIQVLHGWSKLYQRQRSNLHPAILSTCRAIYRNASMFLYGRNVFRYMVRDRAESDAFPSFGQDINVEGYMPLFRKLELKIERSRTERAYCTSLANAIHLLNRNGAKLHTLTLDVSPLLEGDTLSTVGYFYQGGEIIQALKALKTCFIVVRVFTPKTEDEPATSLRRKLDMRTELCRWENAPDQPPETKLDDLSEKITAACESPSKVVERGWFEKFEVVPQQNERRARPPRITYNNEDEDDDDDDGTDENDDGDDSGDFRG</sequence>
<feature type="compositionally biased region" description="Acidic residues" evidence="1">
    <location>
        <begin position="664"/>
        <end position="689"/>
    </location>
</feature>
<reference evidence="2 3" key="1">
    <citation type="submission" date="2024-02" db="EMBL/GenBank/DDBJ databases">
        <title>De novo assembly and annotation of 12 fungi associated with fruit tree decline syndrome in Ontario, Canada.</title>
        <authorList>
            <person name="Sulman M."/>
            <person name="Ellouze W."/>
            <person name="Ilyukhin E."/>
        </authorList>
    </citation>
    <scope>NUCLEOTIDE SEQUENCE [LARGE SCALE GENOMIC DNA]</scope>
    <source>
        <strain evidence="2 3">M169</strain>
    </source>
</reference>
<feature type="region of interest" description="Disordered" evidence="1">
    <location>
        <begin position="152"/>
        <end position="248"/>
    </location>
</feature>